<protein>
    <submittedName>
        <fullName evidence="1">Uncharacterized protein</fullName>
    </submittedName>
</protein>
<sequence>MWLRANFLVQLSNATVLYIRANVYLCLFMYRQ</sequence>
<evidence type="ECO:0000313" key="1">
    <source>
        <dbReference type="EMBL" id="JAH46679.1"/>
    </source>
</evidence>
<reference evidence="1" key="1">
    <citation type="submission" date="2014-11" db="EMBL/GenBank/DDBJ databases">
        <authorList>
            <person name="Amaro Gonzalez C."/>
        </authorList>
    </citation>
    <scope>NUCLEOTIDE SEQUENCE</scope>
</reference>
<accession>A0A0E9SZ96</accession>
<dbReference type="EMBL" id="GBXM01061898">
    <property type="protein sequence ID" value="JAH46679.1"/>
    <property type="molecule type" value="Transcribed_RNA"/>
</dbReference>
<reference evidence="1" key="2">
    <citation type="journal article" date="2015" name="Fish Shellfish Immunol.">
        <title>Early steps in the European eel (Anguilla anguilla)-Vibrio vulnificus interaction in the gills: Role of the RtxA13 toxin.</title>
        <authorList>
            <person name="Callol A."/>
            <person name="Pajuelo D."/>
            <person name="Ebbesson L."/>
            <person name="Teles M."/>
            <person name="MacKenzie S."/>
            <person name="Amaro C."/>
        </authorList>
    </citation>
    <scope>NUCLEOTIDE SEQUENCE</scope>
</reference>
<dbReference type="AlphaFoldDB" id="A0A0E9SZ96"/>
<proteinExistence type="predicted"/>
<organism evidence="1">
    <name type="scientific">Anguilla anguilla</name>
    <name type="common">European freshwater eel</name>
    <name type="synonym">Muraena anguilla</name>
    <dbReference type="NCBI Taxonomy" id="7936"/>
    <lineage>
        <taxon>Eukaryota</taxon>
        <taxon>Metazoa</taxon>
        <taxon>Chordata</taxon>
        <taxon>Craniata</taxon>
        <taxon>Vertebrata</taxon>
        <taxon>Euteleostomi</taxon>
        <taxon>Actinopterygii</taxon>
        <taxon>Neopterygii</taxon>
        <taxon>Teleostei</taxon>
        <taxon>Anguilliformes</taxon>
        <taxon>Anguillidae</taxon>
        <taxon>Anguilla</taxon>
    </lineage>
</organism>
<name>A0A0E9SZ96_ANGAN</name>